<feature type="region of interest" description="Disordered" evidence="9">
    <location>
        <begin position="480"/>
        <end position="501"/>
    </location>
</feature>
<evidence type="ECO:0000313" key="10">
    <source>
        <dbReference type="EMBL" id="KEF62814.1"/>
    </source>
</evidence>
<dbReference type="GO" id="GO:0000447">
    <property type="term" value="P:endonucleolytic cleavage in ITS1 to separate SSU-rRNA from 5.8S rRNA and LSU-rRNA from tricistronic rRNA transcript (SSU-rRNA, 5.8S rRNA, LSU-rRNA)"/>
    <property type="evidence" value="ECO:0007669"/>
    <property type="project" value="TreeGrafter"/>
</dbReference>
<evidence type="ECO:0000256" key="1">
    <source>
        <dbReference type="ARBA" id="ARBA00004604"/>
    </source>
</evidence>
<dbReference type="OrthoDB" id="392571at2759"/>
<evidence type="ECO:0000256" key="9">
    <source>
        <dbReference type="SAM" id="MobiDB-lite"/>
    </source>
</evidence>
<comment type="caution">
    <text evidence="10">The sequence shown here is derived from an EMBL/GenBank/DDBJ whole genome shotgun (WGS) entry which is preliminary data.</text>
</comment>
<evidence type="ECO:0000313" key="11">
    <source>
        <dbReference type="Proteomes" id="UP000027920"/>
    </source>
</evidence>
<dbReference type="HOGENOM" id="CLU_008720_1_1_1"/>
<dbReference type="GO" id="GO:0030688">
    <property type="term" value="C:preribosome, small subunit precursor"/>
    <property type="evidence" value="ECO:0007669"/>
    <property type="project" value="TreeGrafter"/>
</dbReference>
<dbReference type="GO" id="GO:0005730">
    <property type="term" value="C:nucleolus"/>
    <property type="evidence" value="ECO:0007669"/>
    <property type="project" value="UniProtKB-SubCell"/>
</dbReference>
<dbReference type="GO" id="GO:0000472">
    <property type="term" value="P:endonucleolytic cleavage to generate mature 5'-end of SSU-rRNA from (SSU-rRNA, 5.8S rRNA, LSU-rRNA)"/>
    <property type="evidence" value="ECO:0007669"/>
    <property type="project" value="TreeGrafter"/>
</dbReference>
<dbReference type="InterPro" id="IPR001313">
    <property type="entry name" value="Pumilio_RNA-bd_rpt"/>
</dbReference>
<evidence type="ECO:0000256" key="3">
    <source>
        <dbReference type="ARBA" id="ARBA00022517"/>
    </source>
</evidence>
<protein>
    <recommendedName>
        <fullName evidence="2">Nucleolar protein 9</fullName>
    </recommendedName>
    <alternativeName>
        <fullName evidence="7 8">Pumilio domain-containing protein NOP9</fullName>
    </alternativeName>
</protein>
<feature type="compositionally biased region" description="Polar residues" evidence="9">
    <location>
        <begin position="696"/>
        <end position="707"/>
    </location>
</feature>
<dbReference type="InterPro" id="IPR011989">
    <property type="entry name" value="ARM-like"/>
</dbReference>
<dbReference type="PANTHER" id="PTHR13102">
    <property type="entry name" value="NUCLEOLAR PROTEIN 9"/>
    <property type="match status" value="1"/>
</dbReference>
<gene>
    <name evidence="10" type="ORF">A1O9_00787</name>
</gene>
<dbReference type="Pfam" id="PF22493">
    <property type="entry name" value="PUF_NOP9"/>
    <property type="match status" value="1"/>
</dbReference>
<dbReference type="InterPro" id="IPR016024">
    <property type="entry name" value="ARM-type_fold"/>
</dbReference>
<dbReference type="EMBL" id="AMGV01000001">
    <property type="protein sequence ID" value="KEF62814.1"/>
    <property type="molecule type" value="Genomic_DNA"/>
</dbReference>
<organism evidence="10 11">
    <name type="scientific">Exophiala aquamarina CBS 119918</name>
    <dbReference type="NCBI Taxonomy" id="1182545"/>
    <lineage>
        <taxon>Eukaryota</taxon>
        <taxon>Fungi</taxon>
        <taxon>Dikarya</taxon>
        <taxon>Ascomycota</taxon>
        <taxon>Pezizomycotina</taxon>
        <taxon>Eurotiomycetes</taxon>
        <taxon>Chaetothyriomycetidae</taxon>
        <taxon>Chaetothyriales</taxon>
        <taxon>Herpotrichiellaceae</taxon>
        <taxon>Exophiala</taxon>
    </lineage>
</organism>
<feature type="compositionally biased region" description="Basic and acidic residues" evidence="9">
    <location>
        <begin position="10"/>
        <end position="41"/>
    </location>
</feature>
<keyword evidence="5" id="KW-0677">Repeat</keyword>
<evidence type="ECO:0000256" key="7">
    <source>
        <dbReference type="ARBA" id="ARBA00030932"/>
    </source>
</evidence>
<dbReference type="GO" id="GO:0000480">
    <property type="term" value="P:endonucleolytic cleavage in 5'-ETS of tricistronic rRNA transcript (SSU-rRNA, 5.8S rRNA, LSU-rRNA)"/>
    <property type="evidence" value="ECO:0007669"/>
    <property type="project" value="TreeGrafter"/>
</dbReference>
<dbReference type="RefSeq" id="XP_013265404.1">
    <property type="nucleotide sequence ID" value="XM_013409950.1"/>
</dbReference>
<dbReference type="PANTHER" id="PTHR13102:SF0">
    <property type="entry name" value="NUCLEOLAR PROTEIN 9"/>
    <property type="match status" value="1"/>
</dbReference>
<sequence length="707" mass="78293">MPQEKKKRGRREEKTSKKRKVNDQAEKPSKRFKPEDHHPEDFGNEFLVSGEAGDDFISFEIPPPDGVQAPVTEGEFHGLLDPEEQEYYSNVNAKIVSNDFESEDDRTIFIEAVHRETEGKELKVASSQSCSRYLEKIILLSTPLQLRGLFSKFLGNLTSLVQHRFGSHCCETLFLQAAKFIGQEKRSSKEESEDTPASLEELFLRASGELKPNMGFLLTERFASHTVRVLFLVLSGLPLDDSSVKSMLASKKKEKIDTPEKINPEMPKTKRVVPKSFHQALSELIQSAISSLDTTYLRALATHPLGNPVLQLLLQLELSSSNKNKSTEDTSLFSKLFPEANLEHHSDSAKFLSGLIYDPAGSHLVELLVQRLPGKQYKTIYKAVLKPKLDSMAKNDAASYVAVRILERLGKDDLIEAKRLILPVIPTLISRQRTGLIKVLIERSAVRGADLQDLADVIKAEYGNGESSFISNVLNAKLEEENQEKSSADTTNADSKASRHKTDVHGSLLAQAMLQAKPTANVVHESLLSLSTDEILALCRDPPASRLVQASLSPSHTNIAFRRQFIPNFSGHMVPLSLELTSSYVADALYAATDGLHFMKEKLAGELAGSETQLRESPFGRNVWKNWAMDLFRRRQAEWRALAKGQTAQDQAQGIGGSDRTGAGKSETKKTAIQLARERHAHRKPHGSGSKPSKLATGSNAIVSTNA</sequence>
<keyword evidence="4" id="KW-0698">rRNA processing</keyword>
<evidence type="ECO:0000256" key="4">
    <source>
        <dbReference type="ARBA" id="ARBA00022552"/>
    </source>
</evidence>
<comment type="subcellular location">
    <subcellularLocation>
        <location evidence="1">Nucleus</location>
        <location evidence="1">Nucleolus</location>
    </subcellularLocation>
</comment>
<dbReference type="GO" id="GO:0030686">
    <property type="term" value="C:90S preribosome"/>
    <property type="evidence" value="ECO:0007669"/>
    <property type="project" value="TreeGrafter"/>
</dbReference>
<dbReference type="SMART" id="SM00025">
    <property type="entry name" value="Pumilio"/>
    <property type="match status" value="6"/>
</dbReference>
<proteinExistence type="predicted"/>
<evidence type="ECO:0000256" key="6">
    <source>
        <dbReference type="ARBA" id="ARBA00024893"/>
    </source>
</evidence>
<evidence type="ECO:0000256" key="5">
    <source>
        <dbReference type="ARBA" id="ARBA00022737"/>
    </source>
</evidence>
<comment type="function">
    <text evidence="6">RNA-binding nucleolar protein required for pre-rRNA processing. Involved in production of 18S rRNA and assembly of small ribosomal subunit.</text>
</comment>
<dbReference type="STRING" id="1182545.A0A072PRX0"/>
<dbReference type="Proteomes" id="UP000027920">
    <property type="component" value="Unassembled WGS sequence"/>
</dbReference>
<feature type="region of interest" description="Disordered" evidence="9">
    <location>
        <begin position="643"/>
        <end position="707"/>
    </location>
</feature>
<dbReference type="VEuPathDB" id="FungiDB:A1O9_00787"/>
<accession>A0A072PRX0</accession>
<evidence type="ECO:0000256" key="2">
    <source>
        <dbReference type="ARBA" id="ARBA00016427"/>
    </source>
</evidence>
<keyword evidence="3" id="KW-0690">Ribosome biogenesis</keyword>
<evidence type="ECO:0000256" key="8">
    <source>
        <dbReference type="ARBA" id="ARBA00031929"/>
    </source>
</evidence>
<dbReference type="InterPro" id="IPR040000">
    <property type="entry name" value="NOP9"/>
</dbReference>
<name>A0A072PRX0_9EURO</name>
<reference evidence="10 11" key="1">
    <citation type="submission" date="2013-03" db="EMBL/GenBank/DDBJ databases">
        <title>The Genome Sequence of Exophiala aquamarina CBS 119918.</title>
        <authorList>
            <consortium name="The Broad Institute Genomics Platform"/>
            <person name="Cuomo C."/>
            <person name="de Hoog S."/>
            <person name="Gorbushina A."/>
            <person name="Walker B."/>
            <person name="Young S.K."/>
            <person name="Zeng Q."/>
            <person name="Gargeya S."/>
            <person name="Fitzgerald M."/>
            <person name="Haas B."/>
            <person name="Abouelleil A."/>
            <person name="Allen A.W."/>
            <person name="Alvarado L."/>
            <person name="Arachchi H.M."/>
            <person name="Berlin A.M."/>
            <person name="Chapman S.B."/>
            <person name="Gainer-Dewar J."/>
            <person name="Goldberg J."/>
            <person name="Griggs A."/>
            <person name="Gujja S."/>
            <person name="Hansen M."/>
            <person name="Howarth C."/>
            <person name="Imamovic A."/>
            <person name="Ireland A."/>
            <person name="Larimer J."/>
            <person name="McCowan C."/>
            <person name="Murphy C."/>
            <person name="Pearson M."/>
            <person name="Poon T.W."/>
            <person name="Priest M."/>
            <person name="Roberts A."/>
            <person name="Saif S."/>
            <person name="Shea T."/>
            <person name="Sisk P."/>
            <person name="Sykes S."/>
            <person name="Wortman J."/>
            <person name="Nusbaum C."/>
            <person name="Birren B."/>
        </authorList>
    </citation>
    <scope>NUCLEOTIDE SEQUENCE [LARGE SCALE GENOMIC DNA]</scope>
    <source>
        <strain evidence="10 11">CBS 119918</strain>
    </source>
</reference>
<dbReference type="GO" id="GO:0003723">
    <property type="term" value="F:RNA binding"/>
    <property type="evidence" value="ECO:0007669"/>
    <property type="project" value="InterPro"/>
</dbReference>
<keyword evidence="11" id="KW-1185">Reference proteome</keyword>
<feature type="region of interest" description="Disordered" evidence="9">
    <location>
        <begin position="1"/>
        <end position="47"/>
    </location>
</feature>
<dbReference type="GeneID" id="25275738"/>
<dbReference type="SUPFAM" id="SSF48371">
    <property type="entry name" value="ARM repeat"/>
    <property type="match status" value="1"/>
</dbReference>
<dbReference type="Gene3D" id="1.25.10.10">
    <property type="entry name" value="Leucine-rich Repeat Variant"/>
    <property type="match status" value="2"/>
</dbReference>
<dbReference type="GO" id="GO:0000056">
    <property type="term" value="P:ribosomal small subunit export from nucleus"/>
    <property type="evidence" value="ECO:0007669"/>
    <property type="project" value="TreeGrafter"/>
</dbReference>
<dbReference type="AlphaFoldDB" id="A0A072PRX0"/>